<dbReference type="SUPFAM" id="SSF52821">
    <property type="entry name" value="Rhodanese/Cell cycle control phosphatase"/>
    <property type="match status" value="1"/>
</dbReference>
<dbReference type="GO" id="GO:0046872">
    <property type="term" value="F:metal ion binding"/>
    <property type="evidence" value="ECO:0007669"/>
    <property type="project" value="UniProtKB-KW"/>
</dbReference>
<dbReference type="CDD" id="cd07724">
    <property type="entry name" value="POD-like_MBL-fold"/>
    <property type="match status" value="1"/>
</dbReference>
<dbReference type="InterPro" id="IPR001763">
    <property type="entry name" value="Rhodanese-like_dom"/>
</dbReference>
<dbReference type="RefSeq" id="WP_103425466.1">
    <property type="nucleotide sequence ID" value="NZ_CP026309.1"/>
</dbReference>
<dbReference type="PROSITE" id="PS50206">
    <property type="entry name" value="RHODANESE_3"/>
    <property type="match status" value="1"/>
</dbReference>
<proteinExistence type="predicted"/>
<name>A0A2I8VIN1_9EURY</name>
<evidence type="ECO:0000313" key="4">
    <source>
        <dbReference type="Proteomes" id="UP000236584"/>
    </source>
</evidence>
<evidence type="ECO:0000256" key="1">
    <source>
        <dbReference type="ARBA" id="ARBA00022723"/>
    </source>
</evidence>
<evidence type="ECO:0000259" key="2">
    <source>
        <dbReference type="PROSITE" id="PS50206"/>
    </source>
</evidence>
<dbReference type="Pfam" id="PF00581">
    <property type="entry name" value="Rhodanese"/>
    <property type="match status" value="1"/>
</dbReference>
<dbReference type="InterPro" id="IPR001279">
    <property type="entry name" value="Metallo-B-lactamas"/>
</dbReference>
<dbReference type="SMART" id="SM00450">
    <property type="entry name" value="RHOD"/>
    <property type="match status" value="1"/>
</dbReference>
<keyword evidence="4" id="KW-1185">Reference proteome</keyword>
<dbReference type="GO" id="GO:0050313">
    <property type="term" value="F:sulfur dioxygenase activity"/>
    <property type="evidence" value="ECO:0007669"/>
    <property type="project" value="InterPro"/>
</dbReference>
<keyword evidence="3" id="KW-0378">Hydrolase</keyword>
<dbReference type="Gene3D" id="3.60.15.10">
    <property type="entry name" value="Ribonuclease Z/Hydroxyacylglutathione hydrolase-like"/>
    <property type="match status" value="1"/>
</dbReference>
<dbReference type="GO" id="GO:0016787">
    <property type="term" value="F:hydrolase activity"/>
    <property type="evidence" value="ECO:0007669"/>
    <property type="project" value="UniProtKB-KW"/>
</dbReference>
<sequence length="391" mass="41790">MSEYPQASDDADVEAVSPAELAARLRAGDAVSVLDVRNRAEADEWPLSGETITTFHVPYYRFVEASVNDSVAELAEEVRDALDEPVLVICGRGEASAFVAEQLVAAGVEAANLAEGMRGWARVYHAVDLEPVDGVTVRQYQRPSSGCLAYLVVSGEEALVVDPLRAFADRYVEDARELGAELVAAVDTHVHADHVSGVRTLRDRVGAEVLLPAGATERGLDFDASLLRAGDTLSVGEATLDAVALPGHTTEQLGLRLDEMLMGGDTVFLESVARPDLEHGDEGAPEAARRLFDTLSSVDDGTLVAPAHFSTARPDDSGAYAARMGDLRERLGALSLDRETFVEYVLDEMPPRPANYEEIIAVNLGLDAVGDEESFELELGPNNCAATVDAD</sequence>
<dbReference type="AlphaFoldDB" id="A0A2I8VIN1"/>
<dbReference type="InterPro" id="IPR051682">
    <property type="entry name" value="Mito_Persulfide_Diox"/>
</dbReference>
<dbReference type="SMART" id="SM00849">
    <property type="entry name" value="Lactamase_B"/>
    <property type="match status" value="1"/>
</dbReference>
<keyword evidence="1" id="KW-0479">Metal-binding</keyword>
<dbReference type="OrthoDB" id="9180at2157"/>
<dbReference type="InterPro" id="IPR044528">
    <property type="entry name" value="POD-like_MBL-fold"/>
</dbReference>
<dbReference type="InterPro" id="IPR036873">
    <property type="entry name" value="Rhodanese-like_dom_sf"/>
</dbReference>
<dbReference type="GO" id="GO:0070813">
    <property type="term" value="P:hydrogen sulfide metabolic process"/>
    <property type="evidence" value="ECO:0007669"/>
    <property type="project" value="TreeGrafter"/>
</dbReference>
<gene>
    <name evidence="3" type="ORF">C2R22_09050</name>
</gene>
<evidence type="ECO:0000313" key="3">
    <source>
        <dbReference type="EMBL" id="AUV81778.1"/>
    </source>
</evidence>
<dbReference type="PANTHER" id="PTHR43084:SF1">
    <property type="entry name" value="PERSULFIDE DIOXYGENASE ETHE1, MITOCHONDRIAL"/>
    <property type="match status" value="1"/>
</dbReference>
<feature type="domain" description="Rhodanese" evidence="2">
    <location>
        <begin position="27"/>
        <end position="129"/>
    </location>
</feature>
<dbReference type="GO" id="GO:0006749">
    <property type="term" value="P:glutathione metabolic process"/>
    <property type="evidence" value="ECO:0007669"/>
    <property type="project" value="InterPro"/>
</dbReference>
<accession>A0A2I8VIN1</accession>
<dbReference type="Proteomes" id="UP000236584">
    <property type="component" value="Chromosome"/>
</dbReference>
<dbReference type="KEGG" id="srub:C2R22_09050"/>
<dbReference type="Gene3D" id="3.40.250.10">
    <property type="entry name" value="Rhodanese-like domain"/>
    <property type="match status" value="1"/>
</dbReference>
<organism evidence="3 4">
    <name type="scientific">Salinigranum rubrum</name>
    <dbReference type="NCBI Taxonomy" id="755307"/>
    <lineage>
        <taxon>Archaea</taxon>
        <taxon>Methanobacteriati</taxon>
        <taxon>Methanobacteriota</taxon>
        <taxon>Stenosarchaea group</taxon>
        <taxon>Halobacteria</taxon>
        <taxon>Halobacteriales</taxon>
        <taxon>Haloferacaceae</taxon>
        <taxon>Salinigranum</taxon>
    </lineage>
</organism>
<dbReference type="PANTHER" id="PTHR43084">
    <property type="entry name" value="PERSULFIDE DIOXYGENASE ETHE1"/>
    <property type="match status" value="1"/>
</dbReference>
<dbReference type="EMBL" id="CP026309">
    <property type="protein sequence ID" value="AUV81778.1"/>
    <property type="molecule type" value="Genomic_DNA"/>
</dbReference>
<reference evidence="3 4" key="1">
    <citation type="submission" date="2018-01" db="EMBL/GenBank/DDBJ databases">
        <title>Complete genome sequence of Salinigranum rubrum GX10T, an extremely halophilic archaeon isolated from a marine solar saltern.</title>
        <authorList>
            <person name="Han S."/>
        </authorList>
    </citation>
    <scope>NUCLEOTIDE SEQUENCE [LARGE SCALE GENOMIC DNA]</scope>
    <source>
        <strain evidence="3 4">GX10</strain>
    </source>
</reference>
<dbReference type="SUPFAM" id="SSF56281">
    <property type="entry name" value="Metallo-hydrolase/oxidoreductase"/>
    <property type="match status" value="1"/>
</dbReference>
<dbReference type="Pfam" id="PF00753">
    <property type="entry name" value="Lactamase_B"/>
    <property type="match status" value="1"/>
</dbReference>
<dbReference type="GeneID" id="35592234"/>
<protein>
    <submittedName>
        <fullName evidence="3">MBL fold metallo-hydrolase</fullName>
    </submittedName>
</protein>
<dbReference type="InterPro" id="IPR036866">
    <property type="entry name" value="RibonucZ/Hydroxyglut_hydro"/>
</dbReference>